<reference evidence="7 8" key="1">
    <citation type="submission" date="2016-11" db="EMBL/GenBank/DDBJ databases">
        <authorList>
            <person name="Jaros S."/>
            <person name="Januszkiewicz K."/>
            <person name="Wedrychowicz H."/>
        </authorList>
    </citation>
    <scope>NUCLEOTIDE SEQUENCE [LARGE SCALE GENOMIC DNA]</scope>
    <source>
        <strain evidence="7 8">DSM 6191</strain>
    </source>
</reference>
<keyword evidence="3 6" id="KW-0326">Glycosidase</keyword>
<evidence type="ECO:0000256" key="3">
    <source>
        <dbReference type="ARBA" id="ARBA00023295"/>
    </source>
</evidence>
<dbReference type="RefSeq" id="WP_073016232.1">
    <property type="nucleotide sequence ID" value="NZ_FQXU01000003.1"/>
</dbReference>
<evidence type="ECO:0000256" key="2">
    <source>
        <dbReference type="ARBA" id="ARBA00022801"/>
    </source>
</evidence>
<dbReference type="PANTHER" id="PTHR10353">
    <property type="entry name" value="GLYCOSYL HYDROLASE"/>
    <property type="match status" value="1"/>
</dbReference>
<gene>
    <name evidence="7" type="ORF">SAMN02745941_00424</name>
</gene>
<proteinExistence type="inferred from homology"/>
<dbReference type="Gene3D" id="3.20.20.80">
    <property type="entry name" value="Glycosidases"/>
    <property type="match status" value="1"/>
</dbReference>
<protein>
    <submittedName>
        <fullName evidence="7">6-phospho-beta-glucosidase</fullName>
    </submittedName>
</protein>
<evidence type="ECO:0000313" key="8">
    <source>
        <dbReference type="Proteomes" id="UP000184241"/>
    </source>
</evidence>
<accession>A0A1M5U704</accession>
<feature type="active site" description="Nucleophile" evidence="4">
    <location>
        <position position="384"/>
    </location>
</feature>
<comment type="similarity">
    <text evidence="1 5">Belongs to the glycosyl hydrolase 1 family.</text>
</comment>
<evidence type="ECO:0000256" key="4">
    <source>
        <dbReference type="PROSITE-ProRule" id="PRU10055"/>
    </source>
</evidence>
<organism evidence="7 8">
    <name type="scientific">Clostridium intestinale DSM 6191</name>
    <dbReference type="NCBI Taxonomy" id="1121320"/>
    <lineage>
        <taxon>Bacteria</taxon>
        <taxon>Bacillati</taxon>
        <taxon>Bacillota</taxon>
        <taxon>Clostridia</taxon>
        <taxon>Eubacteriales</taxon>
        <taxon>Clostridiaceae</taxon>
        <taxon>Clostridium</taxon>
    </lineage>
</organism>
<dbReference type="GO" id="GO:0016052">
    <property type="term" value="P:carbohydrate catabolic process"/>
    <property type="evidence" value="ECO:0007669"/>
    <property type="project" value="TreeGrafter"/>
</dbReference>
<keyword evidence="2 6" id="KW-0378">Hydrolase</keyword>
<dbReference type="PROSITE" id="PS00653">
    <property type="entry name" value="GLYCOSYL_HYDROL_F1_2"/>
    <property type="match status" value="1"/>
</dbReference>
<dbReference type="PRINTS" id="PR00131">
    <property type="entry name" value="GLHYDRLASE1"/>
</dbReference>
<dbReference type="EMBL" id="FQXU01000003">
    <property type="protein sequence ID" value="SHH58636.1"/>
    <property type="molecule type" value="Genomic_DNA"/>
</dbReference>
<dbReference type="GO" id="GO:0005829">
    <property type="term" value="C:cytosol"/>
    <property type="evidence" value="ECO:0007669"/>
    <property type="project" value="TreeGrafter"/>
</dbReference>
<dbReference type="SUPFAM" id="SSF51445">
    <property type="entry name" value="(Trans)glycosidases"/>
    <property type="match status" value="1"/>
</dbReference>
<dbReference type="AlphaFoldDB" id="A0A1M5U704"/>
<dbReference type="PANTHER" id="PTHR10353:SF122">
    <property type="entry name" value="6-PHOSPHO-BETA-GLUCOSIDASE ASCB-RELATED"/>
    <property type="match status" value="1"/>
</dbReference>
<evidence type="ECO:0000256" key="5">
    <source>
        <dbReference type="RuleBase" id="RU003690"/>
    </source>
</evidence>
<dbReference type="InterPro" id="IPR017853">
    <property type="entry name" value="GH"/>
</dbReference>
<dbReference type="InterPro" id="IPR001360">
    <property type="entry name" value="Glyco_hydro_1"/>
</dbReference>
<evidence type="ECO:0000256" key="1">
    <source>
        <dbReference type="ARBA" id="ARBA00010838"/>
    </source>
</evidence>
<dbReference type="Pfam" id="PF00232">
    <property type="entry name" value="Glyco_hydro_1"/>
    <property type="match status" value="2"/>
</dbReference>
<dbReference type="InterPro" id="IPR033132">
    <property type="entry name" value="GH_1_N_CS"/>
</dbReference>
<sequence>MGFSKEFLWGGATAANQYEGGYYSDGRGLATSDVITEGDLHTPRRITFKLEDGTTSSVPRFESLPSGSIGYIDKDFYYPSHVATDFYHHYKEDIKLLAEMGFKCFRMSISWTRIFPNGNEAEANEKGLKFYDEVFDECLKYGIEPVVTICHFDIPKYLADKMDGWLDRRVVDYFVIYSETLFKRYKNKVKYWMTFNEINLLNGYTTLGTRNTDEQTRFQAIHHAFIASAKVVKLGHEINPDFKIGMMLAYILSYAETCNPLDVQEDIAGSRDLKYFFSDVQCRGYYPSYKLKEFERKGIVIKKEPGDDEILKEGTVDYLAFSYYNSHVSSSNKDLETTEGNIFRVVKNKYLKESEWGWPIDPVGIRVSLNYLYDRYQLPLFIVENGLGATDVVEADGSINDDYRIKYLKEHIDEMKKAVEIDGVDLMGYTPWGCIDLVSAGTGEMKKRYGFVYVDMDDRGNGTLKRSKKKSFGWYKKVIASNGEDLEMI</sequence>
<evidence type="ECO:0000256" key="6">
    <source>
        <dbReference type="RuleBase" id="RU004468"/>
    </source>
</evidence>
<dbReference type="GO" id="GO:0008422">
    <property type="term" value="F:beta-glucosidase activity"/>
    <property type="evidence" value="ECO:0007669"/>
    <property type="project" value="TreeGrafter"/>
</dbReference>
<evidence type="ECO:0000313" key="7">
    <source>
        <dbReference type="EMBL" id="SHH58636.1"/>
    </source>
</evidence>
<dbReference type="Proteomes" id="UP000184241">
    <property type="component" value="Unassembled WGS sequence"/>
</dbReference>
<name>A0A1M5U704_9CLOT</name>
<dbReference type="InterPro" id="IPR018120">
    <property type="entry name" value="Glyco_hydro_1_AS"/>
</dbReference>
<dbReference type="PROSITE" id="PS00572">
    <property type="entry name" value="GLYCOSYL_HYDROL_F1_1"/>
    <property type="match status" value="1"/>
</dbReference>